<keyword evidence="3" id="KW-1185">Reference proteome</keyword>
<proteinExistence type="predicted"/>
<reference evidence="2 3" key="1">
    <citation type="submission" date="2018-11" db="EMBL/GenBank/DDBJ databases">
        <authorList>
            <consortium name="Pathogen Informatics"/>
        </authorList>
    </citation>
    <scope>NUCLEOTIDE SEQUENCE [LARGE SCALE GENOMIC DNA]</scope>
</reference>
<accession>A0A3P7LJB0</accession>
<dbReference type="AlphaFoldDB" id="A0A3P7LJB0"/>
<feature type="compositionally biased region" description="Low complexity" evidence="1">
    <location>
        <begin position="125"/>
        <end position="138"/>
    </location>
</feature>
<feature type="region of interest" description="Disordered" evidence="1">
    <location>
        <begin position="1"/>
        <end position="41"/>
    </location>
</feature>
<evidence type="ECO:0000313" key="2">
    <source>
        <dbReference type="EMBL" id="VDN16914.1"/>
    </source>
</evidence>
<protein>
    <submittedName>
        <fullName evidence="2">Uncharacterized protein</fullName>
    </submittedName>
</protein>
<feature type="compositionally biased region" description="Polar residues" evidence="1">
    <location>
        <begin position="1"/>
        <end position="11"/>
    </location>
</feature>
<feature type="region of interest" description="Disordered" evidence="1">
    <location>
        <begin position="124"/>
        <end position="148"/>
    </location>
</feature>
<sequence>MSATGVGISSSRYPNDLRRRRPRLRDTGEAGGVDSPGGTEASNLDHAILSEILDLRCRHRETGFVNHPVHTTSPLDLTGWRLLWCLKNLDDMKISEFEGLERVNALYEAFIQPASTLALNPPLRAPTDPNAAAPNNNTSRPVESGVPNCSPVDRPITATFAGNTDVAPNRDSCLRPTYNCSSDPSSFTGCANFAKLQDLIRTKRDLAGVQQIPPHLPMDVAAADVSRIVMQLSS</sequence>
<dbReference type="OrthoDB" id="6253024at2759"/>
<evidence type="ECO:0000256" key="1">
    <source>
        <dbReference type="SAM" id="MobiDB-lite"/>
    </source>
</evidence>
<dbReference type="EMBL" id="UYRU01067559">
    <property type="protein sequence ID" value="VDN16914.1"/>
    <property type="molecule type" value="Genomic_DNA"/>
</dbReference>
<gene>
    <name evidence="2" type="ORF">DILT_LOCUS12745</name>
</gene>
<evidence type="ECO:0000313" key="3">
    <source>
        <dbReference type="Proteomes" id="UP000281553"/>
    </source>
</evidence>
<organism evidence="2 3">
    <name type="scientific">Dibothriocephalus latus</name>
    <name type="common">Fish tapeworm</name>
    <name type="synonym">Diphyllobothrium latum</name>
    <dbReference type="NCBI Taxonomy" id="60516"/>
    <lineage>
        <taxon>Eukaryota</taxon>
        <taxon>Metazoa</taxon>
        <taxon>Spiralia</taxon>
        <taxon>Lophotrochozoa</taxon>
        <taxon>Platyhelminthes</taxon>
        <taxon>Cestoda</taxon>
        <taxon>Eucestoda</taxon>
        <taxon>Diphyllobothriidea</taxon>
        <taxon>Diphyllobothriidae</taxon>
        <taxon>Dibothriocephalus</taxon>
    </lineage>
</organism>
<dbReference type="Proteomes" id="UP000281553">
    <property type="component" value="Unassembled WGS sequence"/>
</dbReference>
<name>A0A3P7LJB0_DIBLA</name>